<dbReference type="AlphaFoldDB" id="A0A7S4KEW4"/>
<comment type="similarity">
    <text evidence="2 9">Belongs to the mitochondrial carrier (TC 2.A.29) family.</text>
</comment>
<gene>
    <name evidence="11" type="ORF">GTHE00462_LOCUS11955</name>
</gene>
<evidence type="ECO:0000256" key="4">
    <source>
        <dbReference type="ARBA" id="ARBA00022692"/>
    </source>
</evidence>
<dbReference type="InterPro" id="IPR018108">
    <property type="entry name" value="MCP_transmembrane"/>
</dbReference>
<evidence type="ECO:0000256" key="9">
    <source>
        <dbReference type="RuleBase" id="RU000488"/>
    </source>
</evidence>
<dbReference type="GO" id="GO:0006862">
    <property type="term" value="P:nucleotide transport"/>
    <property type="evidence" value="ECO:0007669"/>
    <property type="project" value="InterPro"/>
</dbReference>
<feature type="repeat" description="Solcar" evidence="8">
    <location>
        <begin position="233"/>
        <end position="345"/>
    </location>
</feature>
<dbReference type="GO" id="GO:0055085">
    <property type="term" value="P:transmembrane transport"/>
    <property type="evidence" value="ECO:0007669"/>
    <property type="project" value="InterPro"/>
</dbReference>
<dbReference type="EMBL" id="HBKN01015335">
    <property type="protein sequence ID" value="CAE2292818.1"/>
    <property type="molecule type" value="Transcribed_RNA"/>
</dbReference>
<evidence type="ECO:0000256" key="5">
    <source>
        <dbReference type="ARBA" id="ARBA00022737"/>
    </source>
</evidence>
<evidence type="ECO:0008006" key="12">
    <source>
        <dbReference type="Google" id="ProtNLM"/>
    </source>
</evidence>
<evidence type="ECO:0000313" key="11">
    <source>
        <dbReference type="EMBL" id="CAE2292818.1"/>
    </source>
</evidence>
<keyword evidence="4 8" id="KW-0812">Transmembrane</keyword>
<name>A0A7S4KEW4_GUITH</name>
<feature type="region of interest" description="Disordered" evidence="10">
    <location>
        <begin position="1"/>
        <end position="27"/>
    </location>
</feature>
<sequence>MVAQMRQGTDPGIANKSDHQQVGNPAQEQSYWKNAVAGLSGGFVSAVVMHPLDVVNTRFQVQDGKLSHIPVYRSTAHAIVTIVKTEGPASLYAGLGPNLVGSTVSWGCYFYGYKRLREFASSHLPRPKDAVGMSHLGPGVNLACATAAGVVTAAITQPIWLAKVRLQLQHGSGFQYNGMHHVMTSVVQHEGLFALWRGLLPSLLLVSHVSIHFAVYEEIKKLVLPYGPTEDRLYAWQTFLVGSTAKMFSSVLTYPFQVIRSRMQQLDPTVVAERLKQMNQNTEEVAVNFQLERNRRYYRGPVDTVSKIFHGEGLQGFYKGLGSNLLRVVPTAAITFVVYEYVTMMLGASS</sequence>
<keyword evidence="6" id="KW-1133">Transmembrane helix</keyword>
<evidence type="ECO:0000256" key="8">
    <source>
        <dbReference type="PROSITE-ProRule" id="PRU00282"/>
    </source>
</evidence>
<organism evidence="11">
    <name type="scientific">Guillardia theta</name>
    <name type="common">Cryptophyte</name>
    <name type="synonym">Cryptomonas phi</name>
    <dbReference type="NCBI Taxonomy" id="55529"/>
    <lineage>
        <taxon>Eukaryota</taxon>
        <taxon>Cryptophyceae</taxon>
        <taxon>Pyrenomonadales</taxon>
        <taxon>Geminigeraceae</taxon>
        <taxon>Guillardia</taxon>
    </lineage>
</organism>
<protein>
    <recommendedName>
        <fullName evidence="12">Mitochondrial carrier protein</fullName>
    </recommendedName>
</protein>
<evidence type="ECO:0000256" key="10">
    <source>
        <dbReference type="SAM" id="MobiDB-lite"/>
    </source>
</evidence>
<evidence type="ECO:0000256" key="3">
    <source>
        <dbReference type="ARBA" id="ARBA00022448"/>
    </source>
</evidence>
<evidence type="ECO:0000256" key="6">
    <source>
        <dbReference type="ARBA" id="ARBA00022989"/>
    </source>
</evidence>
<evidence type="ECO:0000256" key="2">
    <source>
        <dbReference type="ARBA" id="ARBA00006375"/>
    </source>
</evidence>
<proteinExistence type="inferred from homology"/>
<accession>A0A7S4KEW4</accession>
<dbReference type="InterPro" id="IPR023395">
    <property type="entry name" value="MCP_dom_sf"/>
</dbReference>
<dbReference type="GO" id="GO:0016020">
    <property type="term" value="C:membrane"/>
    <property type="evidence" value="ECO:0007669"/>
    <property type="project" value="UniProtKB-SubCell"/>
</dbReference>
<feature type="repeat" description="Solcar" evidence="8">
    <location>
        <begin position="29"/>
        <end position="119"/>
    </location>
</feature>
<evidence type="ECO:0000256" key="7">
    <source>
        <dbReference type="ARBA" id="ARBA00023136"/>
    </source>
</evidence>
<keyword evidence="5" id="KW-0677">Repeat</keyword>
<dbReference type="PANTHER" id="PTHR45683">
    <property type="entry name" value="MITOCHONDRIAL NICOTINAMIDE ADENINE DINUCLEOTIDE TRANSPORTER 1-RELATED-RELATED"/>
    <property type="match status" value="1"/>
</dbReference>
<dbReference type="InterPro" id="IPR044712">
    <property type="entry name" value="SLC25A32-like"/>
</dbReference>
<dbReference type="Gene3D" id="1.50.40.10">
    <property type="entry name" value="Mitochondrial carrier domain"/>
    <property type="match status" value="2"/>
</dbReference>
<keyword evidence="7 8" id="KW-0472">Membrane</keyword>
<comment type="subcellular location">
    <subcellularLocation>
        <location evidence="1">Membrane</location>
        <topology evidence="1">Multi-pass membrane protein</topology>
    </subcellularLocation>
</comment>
<dbReference type="Pfam" id="PF00153">
    <property type="entry name" value="Mito_carr"/>
    <property type="match status" value="3"/>
</dbReference>
<reference evidence="11" key="1">
    <citation type="submission" date="2021-01" db="EMBL/GenBank/DDBJ databases">
        <authorList>
            <person name="Corre E."/>
            <person name="Pelletier E."/>
            <person name="Niang G."/>
            <person name="Scheremetjew M."/>
            <person name="Finn R."/>
            <person name="Kale V."/>
            <person name="Holt S."/>
            <person name="Cochrane G."/>
            <person name="Meng A."/>
            <person name="Brown T."/>
            <person name="Cohen L."/>
        </authorList>
    </citation>
    <scope>NUCLEOTIDE SEQUENCE</scope>
    <source>
        <strain evidence="11">CCMP 2712</strain>
    </source>
</reference>
<feature type="repeat" description="Solcar" evidence="8">
    <location>
        <begin position="136"/>
        <end position="222"/>
    </location>
</feature>
<evidence type="ECO:0000256" key="1">
    <source>
        <dbReference type="ARBA" id="ARBA00004141"/>
    </source>
</evidence>
<keyword evidence="3 9" id="KW-0813">Transport</keyword>
<dbReference type="PROSITE" id="PS50920">
    <property type="entry name" value="SOLCAR"/>
    <property type="match status" value="3"/>
</dbReference>
<dbReference type="SUPFAM" id="SSF103506">
    <property type="entry name" value="Mitochondrial carrier"/>
    <property type="match status" value="1"/>
</dbReference>